<dbReference type="InterPro" id="IPR016195">
    <property type="entry name" value="Pol/histidinol_Pase-like"/>
</dbReference>
<dbReference type="Gene3D" id="3.20.20.140">
    <property type="entry name" value="Metal-dependent hydrolases"/>
    <property type="match status" value="1"/>
</dbReference>
<dbReference type="Proteomes" id="UP000001941">
    <property type="component" value="Chromosome"/>
</dbReference>
<dbReference type="KEGG" id="mhu:Mhun_1232"/>
<dbReference type="InterPro" id="IPR052018">
    <property type="entry name" value="PHP_domain"/>
</dbReference>
<dbReference type="Pfam" id="PF02811">
    <property type="entry name" value="PHP"/>
    <property type="match status" value="1"/>
</dbReference>
<reference evidence="3" key="1">
    <citation type="journal article" date="2016" name="Stand. Genomic Sci.">
        <title>Complete genome sequence of Methanospirillum hungatei type strain JF1.</title>
        <authorList>
            <person name="Gunsalus R.P."/>
            <person name="Cook L.E."/>
            <person name="Crable B."/>
            <person name="Rohlin L."/>
            <person name="McDonald E."/>
            <person name="Mouttaki H."/>
            <person name="Sieber J.R."/>
            <person name="Poweleit N."/>
            <person name="Zhou H."/>
            <person name="Lapidus A.L."/>
            <person name="Daligault H.E."/>
            <person name="Land M."/>
            <person name="Gilna P."/>
            <person name="Ivanova N."/>
            <person name="Kyrpides N."/>
            <person name="Culley D.E."/>
            <person name="McInerney M.J."/>
        </authorList>
    </citation>
    <scope>NUCLEOTIDE SEQUENCE [LARGE SCALE GENOMIC DNA]</scope>
    <source>
        <strain evidence="3">ATCC 27890 / DSM 864 / NBRC 100397 / JF-1</strain>
    </source>
</reference>
<sequence length="306" mass="34039">MNNYVQGDVIRCCTPDISHLISEGYYPVDMHLHTNHSDGMTKISDLLTYAKKRNIGVAITDHNEISGSLDALSHSSDVLVIPGIELETEEGPHLLFYFYSSGDMEDFFKIFSQKRVEYSPGLLQNLPVMECLHLAEPFDCLRIAAHPYGYYGINRGVLKCVEKKMIPSVLSHIDGIEVICGGMIRSLNQKAITYAQNHIIPFTGGSDAHILSDVGNVVTAVQADSTDEFLDGIRKRKNIVIGKPGSYLAKGATAGVIAWSFVPYSATRLLAHYSVHKRRMSHRISSCRGRFCENLSGEKEEKSEER</sequence>
<dbReference type="STRING" id="323259.Mhun_1232"/>
<dbReference type="RefSeq" id="WP_011448255.1">
    <property type="nucleotide sequence ID" value="NC_007796.1"/>
</dbReference>
<dbReference type="SUPFAM" id="SSF89550">
    <property type="entry name" value="PHP domain-like"/>
    <property type="match status" value="1"/>
</dbReference>
<dbReference type="InParanoid" id="Q2FM08"/>
<keyword evidence="3" id="KW-1185">Reference proteome</keyword>
<dbReference type="PANTHER" id="PTHR42924">
    <property type="entry name" value="EXONUCLEASE"/>
    <property type="match status" value="1"/>
</dbReference>
<dbReference type="EnsemblBacteria" id="ABD40978">
    <property type="protein sequence ID" value="ABD40978"/>
    <property type="gene ID" value="Mhun_1232"/>
</dbReference>
<organism evidence="2 3">
    <name type="scientific">Methanospirillum hungatei JF-1 (strain ATCC 27890 / DSM 864 / NBRC 100397 / JF-1)</name>
    <dbReference type="NCBI Taxonomy" id="323259"/>
    <lineage>
        <taxon>Archaea</taxon>
        <taxon>Methanobacteriati</taxon>
        <taxon>Methanobacteriota</taxon>
        <taxon>Stenosarchaea group</taxon>
        <taxon>Methanomicrobia</taxon>
        <taxon>Methanomicrobiales</taxon>
        <taxon>Methanospirillaceae</taxon>
        <taxon>Methanospirillum</taxon>
    </lineage>
</organism>
<dbReference type="HOGENOM" id="CLU_951885_0_0_2"/>
<proteinExistence type="predicted"/>
<gene>
    <name evidence="2" type="ordered locus">Mhun_1232</name>
</gene>
<dbReference type="eggNOG" id="arCOG00302">
    <property type="taxonomic scope" value="Archaea"/>
</dbReference>
<dbReference type="CDD" id="cd07432">
    <property type="entry name" value="PHP_HisPPase"/>
    <property type="match status" value="1"/>
</dbReference>
<dbReference type="AlphaFoldDB" id="Q2FM08"/>
<dbReference type="OrthoDB" id="9968at2157"/>
<evidence type="ECO:0000259" key="1">
    <source>
        <dbReference type="SMART" id="SM00481"/>
    </source>
</evidence>
<dbReference type="SMART" id="SM00481">
    <property type="entry name" value="POLIIIAc"/>
    <property type="match status" value="1"/>
</dbReference>
<dbReference type="InterPro" id="IPR004013">
    <property type="entry name" value="PHP_dom"/>
</dbReference>
<evidence type="ECO:0000313" key="3">
    <source>
        <dbReference type="Proteomes" id="UP000001941"/>
    </source>
</evidence>
<accession>Q2FM08</accession>
<dbReference type="GO" id="GO:0004534">
    <property type="term" value="F:5'-3' RNA exonuclease activity"/>
    <property type="evidence" value="ECO:0007669"/>
    <property type="project" value="TreeGrafter"/>
</dbReference>
<dbReference type="GeneID" id="3922769"/>
<dbReference type="InterPro" id="IPR003141">
    <property type="entry name" value="Pol/His_phosphatase_N"/>
</dbReference>
<protein>
    <submittedName>
        <fullName evidence="2">PHP-like protein</fullName>
    </submittedName>
</protein>
<dbReference type="Pfam" id="PF13263">
    <property type="entry name" value="PHP_C"/>
    <property type="match status" value="1"/>
</dbReference>
<dbReference type="EMBL" id="CP000254">
    <property type="protein sequence ID" value="ABD40978.1"/>
    <property type="molecule type" value="Genomic_DNA"/>
</dbReference>
<evidence type="ECO:0000313" key="2">
    <source>
        <dbReference type="EMBL" id="ABD40978.1"/>
    </source>
</evidence>
<dbReference type="PANTHER" id="PTHR42924:SF3">
    <property type="entry name" value="POLYMERASE_HISTIDINOL PHOSPHATASE N-TERMINAL DOMAIN-CONTAINING PROTEIN"/>
    <property type="match status" value="1"/>
</dbReference>
<feature type="domain" description="Polymerase/histidinol phosphatase N-terminal" evidence="1">
    <location>
        <begin position="28"/>
        <end position="90"/>
    </location>
</feature>
<name>Q2FM08_METHJ</name>
<dbReference type="GO" id="GO:0035312">
    <property type="term" value="F:5'-3' DNA exonuclease activity"/>
    <property type="evidence" value="ECO:0007669"/>
    <property type="project" value="TreeGrafter"/>
</dbReference>